<sequence length="164" mass="19087">MNIELRRTTTADFNRYFEILSNKEVPQEVGLPRFDSEIAKQIHFNAVLSNRFSYGIFESENFIGIITLSPNIPDEGIFELGYFLDKYFWNQHIMTDAIRKFIGIIKNADPLITVMIANTWVTNVASKKVLENNGFHFSEQIIETSAYDFLPHKVDQFKLNLAEW</sequence>
<dbReference type="STRING" id="701521.PECL_1326"/>
<dbReference type="PATRIC" id="fig|701521.8.peg.1231"/>
<dbReference type="InterPro" id="IPR016181">
    <property type="entry name" value="Acyl_CoA_acyltransferase"/>
</dbReference>
<evidence type="ECO:0000313" key="3">
    <source>
        <dbReference type="Proteomes" id="UP000005444"/>
    </source>
</evidence>
<dbReference type="Gene3D" id="3.40.630.30">
    <property type="match status" value="1"/>
</dbReference>
<evidence type="ECO:0000313" key="2">
    <source>
        <dbReference type="EMBL" id="AEV95552.1"/>
    </source>
</evidence>
<dbReference type="eggNOG" id="COG1670">
    <property type="taxonomic scope" value="Bacteria"/>
</dbReference>
<proteinExistence type="predicted"/>
<dbReference type="KEGG" id="pce:PECL_1326"/>
<feature type="domain" description="N-acetyltransferase" evidence="1">
    <location>
        <begin position="3"/>
        <end position="136"/>
    </location>
</feature>
<dbReference type="AlphaFoldDB" id="G8PE67"/>
<dbReference type="SUPFAM" id="SSF55729">
    <property type="entry name" value="Acyl-CoA N-acyltransferases (Nat)"/>
    <property type="match status" value="1"/>
</dbReference>
<dbReference type="PANTHER" id="PTHR43792:SF1">
    <property type="entry name" value="N-ACETYLTRANSFERASE DOMAIN-CONTAINING PROTEIN"/>
    <property type="match status" value="1"/>
</dbReference>
<dbReference type="RefSeq" id="WP_014215746.1">
    <property type="nucleotide sequence ID" value="NC_016605.1"/>
</dbReference>
<dbReference type="EMBL" id="CP003137">
    <property type="protein sequence ID" value="AEV95552.1"/>
    <property type="molecule type" value="Genomic_DNA"/>
</dbReference>
<dbReference type="Pfam" id="PF13302">
    <property type="entry name" value="Acetyltransf_3"/>
    <property type="match status" value="1"/>
</dbReference>
<dbReference type="Proteomes" id="UP000005444">
    <property type="component" value="Chromosome"/>
</dbReference>
<dbReference type="GO" id="GO:0016747">
    <property type="term" value="F:acyltransferase activity, transferring groups other than amino-acyl groups"/>
    <property type="evidence" value="ECO:0007669"/>
    <property type="project" value="InterPro"/>
</dbReference>
<evidence type="ECO:0000259" key="1">
    <source>
        <dbReference type="Pfam" id="PF13302"/>
    </source>
</evidence>
<keyword evidence="3" id="KW-1185">Reference proteome</keyword>
<dbReference type="HOGENOM" id="CLU_013985_3_6_9"/>
<reference evidence="2 3" key="1">
    <citation type="journal article" date="2012" name="J. Bacteriol.">
        <title>Complete Genome Sequence of the Beer Spoilage Organism Pediococcus claussenii ATCC BAA-344T.</title>
        <authorList>
            <person name="Pittet V."/>
            <person name="Abegunde T."/>
            <person name="Marfleet T."/>
            <person name="Haakensen M."/>
            <person name="Morrow K."/>
            <person name="Jayaprakash T."/>
            <person name="Schroeder K."/>
            <person name="Trost B."/>
            <person name="Byrns S."/>
            <person name="Bergsveinson J."/>
            <person name="Kusalik A."/>
            <person name="Ziola B."/>
        </authorList>
    </citation>
    <scope>NUCLEOTIDE SEQUENCE [LARGE SCALE GENOMIC DNA]</scope>
    <source>
        <strain evidence="2 3">ATCC BAA-344</strain>
    </source>
</reference>
<protein>
    <recommendedName>
        <fullName evidence="1">N-acetyltransferase domain-containing protein</fullName>
    </recommendedName>
</protein>
<gene>
    <name evidence="2" type="ordered locus">PECL_1326</name>
</gene>
<name>G8PE67_PEDCP</name>
<dbReference type="PANTHER" id="PTHR43792">
    <property type="entry name" value="GNAT FAMILY, PUTATIVE (AFU_ORTHOLOGUE AFUA_3G00765)-RELATED-RELATED"/>
    <property type="match status" value="1"/>
</dbReference>
<dbReference type="InterPro" id="IPR051531">
    <property type="entry name" value="N-acetyltransferase"/>
</dbReference>
<accession>G8PE67</accession>
<organism evidence="2 3">
    <name type="scientific">Pediococcus claussenii (strain ATCC BAA-344 / DSM 14800 / JCM 18046 / KCTC 3811 / LMG 21948 / P06)</name>
    <dbReference type="NCBI Taxonomy" id="701521"/>
    <lineage>
        <taxon>Bacteria</taxon>
        <taxon>Bacillati</taxon>
        <taxon>Bacillota</taxon>
        <taxon>Bacilli</taxon>
        <taxon>Lactobacillales</taxon>
        <taxon>Lactobacillaceae</taxon>
        <taxon>Pediococcus</taxon>
    </lineage>
</organism>
<dbReference type="InterPro" id="IPR000182">
    <property type="entry name" value="GNAT_dom"/>
</dbReference>